<dbReference type="EC" id="3.3.2.2" evidence="6"/>
<gene>
    <name evidence="10" type="ORF">NP493_1388g00003</name>
</gene>
<dbReference type="PANTHER" id="PTHR31885:SF6">
    <property type="entry name" value="GH04784P"/>
    <property type="match status" value="1"/>
</dbReference>
<sequence>MQTSCGPYCCLTPSSSAFTRCSAVTKTLQARRSVARSCGVSPSPTWHLVLSSIGAIHKQHGRRVYFVLLAACLSAASDLCLAYDTLLLPGLLAMCAARISCTTAFGFGQPLRCDIGIMFLLGMIALLLFFLPTVKSIPVCVGIGCYAVLLSALSWRSVAACYHGDHEVAPQVACAGALLVVCSDAGSAFRTCGYTMKGVVPVFVLLTYDTGQALLAVSVLIPSWERMQFGGVL</sequence>
<dbReference type="Pfam" id="PF07947">
    <property type="entry name" value="YhhN"/>
    <property type="match status" value="1"/>
</dbReference>
<reference evidence="10" key="1">
    <citation type="journal article" date="2023" name="Mol. Biol. Evol.">
        <title>Third-Generation Sequencing Reveals the Adaptive Role of the Epigenome in Three Deep-Sea Polychaetes.</title>
        <authorList>
            <person name="Perez M."/>
            <person name="Aroh O."/>
            <person name="Sun Y."/>
            <person name="Lan Y."/>
            <person name="Juniper S.K."/>
            <person name="Young C.R."/>
            <person name="Angers B."/>
            <person name="Qian P.Y."/>
        </authorList>
    </citation>
    <scope>NUCLEOTIDE SEQUENCE</scope>
    <source>
        <strain evidence="10">R07B-5</strain>
    </source>
</reference>
<evidence type="ECO:0000256" key="8">
    <source>
        <dbReference type="ARBA" id="ARBA00049560"/>
    </source>
</evidence>
<comment type="subcellular location">
    <subcellularLocation>
        <location evidence="1">Membrane</location>
        <topology evidence="1">Multi-pass membrane protein</topology>
    </subcellularLocation>
</comment>
<dbReference type="GO" id="GO:0047408">
    <property type="term" value="F:alkenylglycerophosphocholine hydrolase activity"/>
    <property type="evidence" value="ECO:0007669"/>
    <property type="project" value="UniProtKB-EC"/>
</dbReference>
<dbReference type="Proteomes" id="UP001209878">
    <property type="component" value="Unassembled WGS sequence"/>
</dbReference>
<evidence type="ECO:0000256" key="7">
    <source>
        <dbReference type="ARBA" id="ARBA00049458"/>
    </source>
</evidence>
<evidence type="ECO:0000256" key="6">
    <source>
        <dbReference type="ARBA" id="ARBA00035673"/>
    </source>
</evidence>
<evidence type="ECO:0000256" key="2">
    <source>
        <dbReference type="ARBA" id="ARBA00007375"/>
    </source>
</evidence>
<evidence type="ECO:0000313" key="11">
    <source>
        <dbReference type="Proteomes" id="UP001209878"/>
    </source>
</evidence>
<evidence type="ECO:0000256" key="3">
    <source>
        <dbReference type="ARBA" id="ARBA00022692"/>
    </source>
</evidence>
<evidence type="ECO:0000256" key="9">
    <source>
        <dbReference type="SAM" id="Phobius"/>
    </source>
</evidence>
<keyword evidence="4 9" id="KW-1133">Transmembrane helix</keyword>
<dbReference type="PANTHER" id="PTHR31885">
    <property type="entry name" value="GH04784P"/>
    <property type="match status" value="1"/>
</dbReference>
<keyword evidence="3 9" id="KW-0812">Transmembrane</keyword>
<evidence type="ECO:0000313" key="10">
    <source>
        <dbReference type="EMBL" id="KAK2165029.1"/>
    </source>
</evidence>
<evidence type="ECO:0000256" key="4">
    <source>
        <dbReference type="ARBA" id="ARBA00022989"/>
    </source>
</evidence>
<comment type="catalytic activity">
    <reaction evidence="7">
        <text>a 1-O-(1Z-alkenyl)-sn-glycero-3-phosphoethanolamine + H2O = a 2,3-saturated aldehyde + sn-glycero-3-phosphoethanolamine</text>
        <dbReference type="Rhea" id="RHEA:16905"/>
        <dbReference type="ChEBI" id="CHEBI:15377"/>
        <dbReference type="ChEBI" id="CHEBI:73359"/>
        <dbReference type="ChEBI" id="CHEBI:77288"/>
        <dbReference type="ChEBI" id="CHEBI:143890"/>
        <dbReference type="EC" id="3.3.2.2"/>
    </reaction>
</comment>
<dbReference type="GO" id="GO:0016020">
    <property type="term" value="C:membrane"/>
    <property type="evidence" value="ECO:0007669"/>
    <property type="project" value="UniProtKB-SubCell"/>
</dbReference>
<keyword evidence="5 9" id="KW-0472">Membrane</keyword>
<dbReference type="AlphaFoldDB" id="A0AAD9K588"/>
<keyword evidence="11" id="KW-1185">Reference proteome</keyword>
<accession>A0AAD9K588</accession>
<feature type="transmembrane region" description="Helical" evidence="9">
    <location>
        <begin position="115"/>
        <end position="134"/>
    </location>
</feature>
<organism evidence="10 11">
    <name type="scientific">Ridgeia piscesae</name>
    <name type="common">Tubeworm</name>
    <dbReference type="NCBI Taxonomy" id="27915"/>
    <lineage>
        <taxon>Eukaryota</taxon>
        <taxon>Metazoa</taxon>
        <taxon>Spiralia</taxon>
        <taxon>Lophotrochozoa</taxon>
        <taxon>Annelida</taxon>
        <taxon>Polychaeta</taxon>
        <taxon>Sedentaria</taxon>
        <taxon>Canalipalpata</taxon>
        <taxon>Sabellida</taxon>
        <taxon>Siboglinidae</taxon>
        <taxon>Ridgeia</taxon>
    </lineage>
</organism>
<dbReference type="InterPro" id="IPR012506">
    <property type="entry name" value="TMEM86B-like"/>
</dbReference>
<dbReference type="EMBL" id="JAODUO010001385">
    <property type="protein sequence ID" value="KAK2165029.1"/>
    <property type="molecule type" value="Genomic_DNA"/>
</dbReference>
<proteinExistence type="inferred from homology"/>
<comment type="similarity">
    <text evidence="2">Belongs to the TMEM86 family.</text>
</comment>
<evidence type="ECO:0000256" key="1">
    <source>
        <dbReference type="ARBA" id="ARBA00004141"/>
    </source>
</evidence>
<evidence type="ECO:0000256" key="5">
    <source>
        <dbReference type="ARBA" id="ARBA00023136"/>
    </source>
</evidence>
<feature type="transmembrane region" description="Helical" evidence="9">
    <location>
        <begin position="64"/>
        <end position="84"/>
    </location>
</feature>
<protein>
    <recommendedName>
        <fullName evidence="6">lysoplasmalogenase</fullName>
        <ecNumber evidence="6">3.3.2.2</ecNumber>
    </recommendedName>
</protein>
<name>A0AAD9K588_RIDPI</name>
<comment type="caution">
    <text evidence="10">The sequence shown here is derived from an EMBL/GenBank/DDBJ whole genome shotgun (WGS) entry which is preliminary data.</text>
</comment>
<comment type="catalytic activity">
    <reaction evidence="8">
        <text>a 1-O-(1Z-alkenyl)-sn-glycero-3-phosphocholine + H2O = a 2,3-saturated aldehyde + sn-glycerol 3-phosphocholine</text>
        <dbReference type="Rhea" id="RHEA:22544"/>
        <dbReference type="ChEBI" id="CHEBI:15377"/>
        <dbReference type="ChEBI" id="CHEBI:16870"/>
        <dbReference type="ChEBI" id="CHEBI:73359"/>
        <dbReference type="ChEBI" id="CHEBI:77287"/>
        <dbReference type="EC" id="3.3.2.2"/>
    </reaction>
</comment>